<evidence type="ECO:0000256" key="1">
    <source>
        <dbReference type="ARBA" id="ARBA00022574"/>
    </source>
</evidence>
<comment type="caution">
    <text evidence="5">The sequence shown here is derived from an EMBL/GenBank/DDBJ whole genome shotgun (WGS) entry which is preliminary data.</text>
</comment>
<keyword evidence="1 3" id="KW-0853">WD repeat</keyword>
<keyword evidence="2" id="KW-0677">Repeat</keyword>
<feature type="compositionally biased region" description="Acidic residues" evidence="4">
    <location>
        <begin position="1"/>
        <end position="11"/>
    </location>
</feature>
<dbReference type="InterPro" id="IPR040324">
    <property type="entry name" value="WDR44/Dgr2"/>
</dbReference>
<dbReference type="InterPro" id="IPR001680">
    <property type="entry name" value="WD40_rpt"/>
</dbReference>
<evidence type="ECO:0000313" key="5">
    <source>
        <dbReference type="EMBL" id="KAJ0200080.1"/>
    </source>
</evidence>
<feature type="repeat" description="WD" evidence="3">
    <location>
        <begin position="160"/>
        <end position="184"/>
    </location>
</feature>
<dbReference type="Gene3D" id="2.130.10.10">
    <property type="entry name" value="YVTN repeat-like/Quinoprotein amine dehydrogenase"/>
    <property type="match status" value="1"/>
</dbReference>
<evidence type="ECO:0000256" key="3">
    <source>
        <dbReference type="PROSITE-ProRule" id="PRU00221"/>
    </source>
</evidence>
<sequence length="213" mass="24478">MGSYSDNEDEFFDAREAKGEEEYEDDFIDEINEDTILVSPQNSDFQDRILCRSSRKEGEAVNLLDMRKKLKKNWLQKLSIMARITDKHEESVTLKPNNTSSKTSSVPIHRHKKKSKELSSLYATEEFSAHNGYISIINFSHDGRYSASAVLINFSVKLIQYLLSSSADNTVRMWKVGHNECLKSFTHNNYVTCVEFNPVDDNYFISGATRIQL</sequence>
<gene>
    <name evidence="5" type="ORF">LSAT_V11C600336400</name>
</gene>
<protein>
    <submittedName>
        <fullName evidence="5">Uncharacterized protein</fullName>
    </submittedName>
</protein>
<name>A0A9R1X467_LACSA</name>
<evidence type="ECO:0000256" key="2">
    <source>
        <dbReference type="ARBA" id="ARBA00022737"/>
    </source>
</evidence>
<dbReference type="SUPFAM" id="SSF50978">
    <property type="entry name" value="WD40 repeat-like"/>
    <property type="match status" value="1"/>
</dbReference>
<feature type="region of interest" description="Disordered" evidence="4">
    <location>
        <begin position="1"/>
        <end position="24"/>
    </location>
</feature>
<evidence type="ECO:0000313" key="6">
    <source>
        <dbReference type="Proteomes" id="UP000235145"/>
    </source>
</evidence>
<dbReference type="Pfam" id="PF00400">
    <property type="entry name" value="WD40"/>
    <property type="match status" value="2"/>
</dbReference>
<evidence type="ECO:0000256" key="4">
    <source>
        <dbReference type="SAM" id="MobiDB-lite"/>
    </source>
</evidence>
<proteinExistence type="predicted"/>
<dbReference type="InterPro" id="IPR015943">
    <property type="entry name" value="WD40/YVTN_repeat-like_dom_sf"/>
</dbReference>
<dbReference type="InterPro" id="IPR036322">
    <property type="entry name" value="WD40_repeat_dom_sf"/>
</dbReference>
<reference evidence="5 6" key="1">
    <citation type="journal article" date="2017" name="Nat. Commun.">
        <title>Genome assembly with in vitro proximity ligation data and whole-genome triplication in lettuce.</title>
        <authorList>
            <person name="Reyes-Chin-Wo S."/>
            <person name="Wang Z."/>
            <person name="Yang X."/>
            <person name="Kozik A."/>
            <person name="Arikit S."/>
            <person name="Song C."/>
            <person name="Xia L."/>
            <person name="Froenicke L."/>
            <person name="Lavelle D.O."/>
            <person name="Truco M.J."/>
            <person name="Xia R."/>
            <person name="Zhu S."/>
            <person name="Xu C."/>
            <person name="Xu H."/>
            <person name="Xu X."/>
            <person name="Cox K."/>
            <person name="Korf I."/>
            <person name="Meyers B.C."/>
            <person name="Michelmore R.W."/>
        </authorList>
    </citation>
    <scope>NUCLEOTIDE SEQUENCE [LARGE SCALE GENOMIC DNA]</scope>
    <source>
        <strain evidence="6">cv. Salinas</strain>
        <tissue evidence="5">Seedlings</tissue>
    </source>
</reference>
<keyword evidence="6" id="KW-1185">Reference proteome</keyword>
<accession>A0A9R1X467</accession>
<dbReference type="PANTHER" id="PTHR14221">
    <property type="entry name" value="WD REPEAT DOMAIN 44"/>
    <property type="match status" value="1"/>
</dbReference>
<dbReference type="EMBL" id="NBSK02000006">
    <property type="protein sequence ID" value="KAJ0200080.1"/>
    <property type="molecule type" value="Genomic_DNA"/>
</dbReference>
<dbReference type="Proteomes" id="UP000235145">
    <property type="component" value="Unassembled WGS sequence"/>
</dbReference>
<dbReference type="PANTHER" id="PTHR14221:SF47">
    <property type="entry name" value="DYNEIN REGULATOR LIS1-RELATED"/>
    <property type="match status" value="1"/>
</dbReference>
<dbReference type="SMART" id="SM00320">
    <property type="entry name" value="WD40"/>
    <property type="match status" value="2"/>
</dbReference>
<dbReference type="PROSITE" id="PS50082">
    <property type="entry name" value="WD_REPEATS_2"/>
    <property type="match status" value="1"/>
</dbReference>
<organism evidence="5 6">
    <name type="scientific">Lactuca sativa</name>
    <name type="common">Garden lettuce</name>
    <dbReference type="NCBI Taxonomy" id="4236"/>
    <lineage>
        <taxon>Eukaryota</taxon>
        <taxon>Viridiplantae</taxon>
        <taxon>Streptophyta</taxon>
        <taxon>Embryophyta</taxon>
        <taxon>Tracheophyta</taxon>
        <taxon>Spermatophyta</taxon>
        <taxon>Magnoliopsida</taxon>
        <taxon>eudicotyledons</taxon>
        <taxon>Gunneridae</taxon>
        <taxon>Pentapetalae</taxon>
        <taxon>asterids</taxon>
        <taxon>campanulids</taxon>
        <taxon>Asterales</taxon>
        <taxon>Asteraceae</taxon>
        <taxon>Cichorioideae</taxon>
        <taxon>Cichorieae</taxon>
        <taxon>Lactucinae</taxon>
        <taxon>Lactuca</taxon>
    </lineage>
</organism>
<dbReference type="AlphaFoldDB" id="A0A9R1X467"/>